<dbReference type="EMBL" id="JACASE010000002">
    <property type="protein sequence ID" value="KAF6496009.1"/>
    <property type="molecule type" value="Genomic_DNA"/>
</dbReference>
<evidence type="ECO:0000313" key="2">
    <source>
        <dbReference type="EMBL" id="KAF6496009.1"/>
    </source>
</evidence>
<organism evidence="2 3">
    <name type="scientific">Rousettus aegyptiacus</name>
    <name type="common">Egyptian fruit bat</name>
    <name type="synonym">Pteropus aegyptiacus</name>
    <dbReference type="NCBI Taxonomy" id="9407"/>
    <lineage>
        <taxon>Eukaryota</taxon>
        <taxon>Metazoa</taxon>
        <taxon>Chordata</taxon>
        <taxon>Craniata</taxon>
        <taxon>Vertebrata</taxon>
        <taxon>Euteleostomi</taxon>
        <taxon>Mammalia</taxon>
        <taxon>Eutheria</taxon>
        <taxon>Laurasiatheria</taxon>
        <taxon>Chiroptera</taxon>
        <taxon>Yinpterochiroptera</taxon>
        <taxon>Pteropodoidea</taxon>
        <taxon>Pteropodidae</taxon>
        <taxon>Rousettinae</taxon>
        <taxon>Rousettus</taxon>
    </lineage>
</organism>
<evidence type="ECO:0000256" key="1">
    <source>
        <dbReference type="SAM" id="Phobius"/>
    </source>
</evidence>
<keyword evidence="3" id="KW-1185">Reference proteome</keyword>
<protein>
    <submittedName>
        <fullName evidence="2">Uncharacterized protein</fullName>
    </submittedName>
</protein>
<reference evidence="2 3" key="1">
    <citation type="journal article" date="2020" name="Nature">
        <title>Six reference-quality genomes reveal evolution of bat adaptations.</title>
        <authorList>
            <person name="Jebb D."/>
            <person name="Huang Z."/>
            <person name="Pippel M."/>
            <person name="Hughes G.M."/>
            <person name="Lavrichenko K."/>
            <person name="Devanna P."/>
            <person name="Winkler S."/>
            <person name="Jermiin L.S."/>
            <person name="Skirmuntt E.C."/>
            <person name="Katzourakis A."/>
            <person name="Burkitt-Gray L."/>
            <person name="Ray D.A."/>
            <person name="Sullivan K.A.M."/>
            <person name="Roscito J.G."/>
            <person name="Kirilenko B.M."/>
            <person name="Davalos L.M."/>
            <person name="Corthals A.P."/>
            <person name="Power M.L."/>
            <person name="Jones G."/>
            <person name="Ransome R.D."/>
            <person name="Dechmann D.K.N."/>
            <person name="Locatelli A.G."/>
            <person name="Puechmaille S.J."/>
            <person name="Fedrigo O."/>
            <person name="Jarvis E.D."/>
            <person name="Hiller M."/>
            <person name="Vernes S.C."/>
            <person name="Myers E.W."/>
            <person name="Teeling E.C."/>
        </authorList>
    </citation>
    <scope>NUCLEOTIDE SEQUENCE [LARGE SCALE GENOMIC DNA]</scope>
    <source>
        <strain evidence="2">MRouAeg1</strain>
        <tissue evidence="2">Muscle</tissue>
    </source>
</reference>
<comment type="caution">
    <text evidence="2">The sequence shown here is derived from an EMBL/GenBank/DDBJ whole genome shotgun (WGS) entry which is preliminary data.</text>
</comment>
<keyword evidence="1" id="KW-0472">Membrane</keyword>
<accession>A0A7J8JI50</accession>
<evidence type="ECO:0000313" key="3">
    <source>
        <dbReference type="Proteomes" id="UP000593571"/>
    </source>
</evidence>
<proteinExistence type="predicted"/>
<sequence>MMGGCAYLAKCFLQKEIFPSCFCRDETKFNHLGLHTQYNFLQCIIQVGVAHHPFLGPGLVGSLLNIKGLCGNFLQLSQLILHLKLLGLCQKDGLFICFLSSISLLSFLLYIHTGDSFDFSVLCVPDFSWSEIQTLFKKEK</sequence>
<dbReference type="Proteomes" id="UP000593571">
    <property type="component" value="Unassembled WGS sequence"/>
</dbReference>
<name>A0A7J8JI50_ROUAE</name>
<feature type="transmembrane region" description="Helical" evidence="1">
    <location>
        <begin position="93"/>
        <end position="112"/>
    </location>
</feature>
<gene>
    <name evidence="2" type="ORF">HJG63_010274</name>
</gene>
<dbReference type="AlphaFoldDB" id="A0A7J8JI50"/>
<keyword evidence="1" id="KW-0812">Transmembrane</keyword>
<keyword evidence="1" id="KW-1133">Transmembrane helix</keyword>